<evidence type="ECO:0000313" key="1">
    <source>
        <dbReference type="EMBL" id="AFC22890.1"/>
    </source>
</evidence>
<reference evidence="1 2" key="1">
    <citation type="journal article" date="2012" name="Stand. Genomic Sci.">
        <title>Complete genome sequencing and analysis of Saprospira grandis str. Lewin, a predatory marine bacterium.</title>
        <authorList>
            <person name="Saw J.H."/>
            <person name="Yuryev A."/>
            <person name="Kanbe M."/>
            <person name="Hou S."/>
            <person name="Young A.G."/>
            <person name="Aizawa S."/>
            <person name="Alam M."/>
        </authorList>
    </citation>
    <scope>NUCLEOTIDE SEQUENCE [LARGE SCALE GENOMIC DNA]</scope>
    <source>
        <strain evidence="1 2">Lewin</strain>
    </source>
</reference>
<accession>H6L518</accession>
<dbReference type="Proteomes" id="UP000007519">
    <property type="component" value="Chromosome"/>
</dbReference>
<dbReference type="KEGG" id="sgn:SGRA_0146"/>
<organism evidence="1 2">
    <name type="scientific">Saprospira grandis (strain Lewin)</name>
    <dbReference type="NCBI Taxonomy" id="984262"/>
    <lineage>
        <taxon>Bacteria</taxon>
        <taxon>Pseudomonadati</taxon>
        <taxon>Bacteroidota</taxon>
        <taxon>Saprospiria</taxon>
        <taxon>Saprospirales</taxon>
        <taxon>Saprospiraceae</taxon>
        <taxon>Saprospira</taxon>
    </lineage>
</organism>
<gene>
    <name evidence="1" type="ordered locus">SGRA_0146</name>
</gene>
<proteinExistence type="predicted"/>
<sequence>MSSGGQCLPIALRQAAQKGIYPCRSSKFIKIKELV</sequence>
<dbReference type="HOGENOM" id="CLU_3367212_0_0_10"/>
<dbReference type="EMBL" id="CP002831">
    <property type="protein sequence ID" value="AFC22890.1"/>
    <property type="molecule type" value="Genomic_DNA"/>
</dbReference>
<name>H6L518_SAPGL</name>
<protein>
    <submittedName>
        <fullName evidence="1">Uncharacterized protein</fullName>
    </submittedName>
</protein>
<evidence type="ECO:0000313" key="2">
    <source>
        <dbReference type="Proteomes" id="UP000007519"/>
    </source>
</evidence>
<dbReference type="AlphaFoldDB" id="H6L518"/>
<keyword evidence="2" id="KW-1185">Reference proteome</keyword>